<dbReference type="SMART" id="SM00382">
    <property type="entry name" value="AAA"/>
    <property type="match status" value="1"/>
</dbReference>
<reference evidence="5 6" key="1">
    <citation type="submission" date="2021-03" db="EMBL/GenBank/DDBJ databases">
        <title>Genomic Encyclopedia of Type Strains, Phase IV (KMG-IV): sequencing the most valuable type-strain genomes for metagenomic binning, comparative biology and taxonomic classification.</title>
        <authorList>
            <person name="Goeker M."/>
        </authorList>
    </citation>
    <scope>NUCLEOTIDE SEQUENCE [LARGE SCALE GENOMIC DNA]</scope>
    <source>
        <strain evidence="5 6">DSM 101953</strain>
    </source>
</reference>
<gene>
    <name evidence="5" type="ORF">J2Z70_003097</name>
</gene>
<keyword evidence="2" id="KW-0547">Nucleotide-binding</keyword>
<dbReference type="Gene3D" id="3.40.50.300">
    <property type="entry name" value="P-loop containing nucleotide triphosphate hydrolases"/>
    <property type="match status" value="1"/>
</dbReference>
<dbReference type="PANTHER" id="PTHR42711:SF4">
    <property type="entry name" value="ABC TRANSPORTER RELATED"/>
    <property type="match status" value="1"/>
</dbReference>
<evidence type="ECO:0000259" key="4">
    <source>
        <dbReference type="PROSITE" id="PS50893"/>
    </source>
</evidence>
<dbReference type="InterPro" id="IPR003593">
    <property type="entry name" value="AAA+_ATPase"/>
</dbReference>
<proteinExistence type="predicted"/>
<name>A0ABS4NSC0_9BACL</name>
<organism evidence="5 6">
    <name type="scientific">Paenibacillus silagei</name>
    <dbReference type="NCBI Taxonomy" id="1670801"/>
    <lineage>
        <taxon>Bacteria</taxon>
        <taxon>Bacillati</taxon>
        <taxon>Bacillota</taxon>
        <taxon>Bacilli</taxon>
        <taxon>Bacillales</taxon>
        <taxon>Paenibacillaceae</taxon>
        <taxon>Paenibacillus</taxon>
    </lineage>
</organism>
<dbReference type="PROSITE" id="PS50893">
    <property type="entry name" value="ABC_TRANSPORTER_2"/>
    <property type="match status" value="1"/>
</dbReference>
<comment type="caution">
    <text evidence="5">The sequence shown here is derived from an EMBL/GenBank/DDBJ whole genome shotgun (WGS) entry which is preliminary data.</text>
</comment>
<keyword evidence="6" id="KW-1185">Reference proteome</keyword>
<dbReference type="SUPFAM" id="SSF52540">
    <property type="entry name" value="P-loop containing nucleoside triphosphate hydrolases"/>
    <property type="match status" value="1"/>
</dbReference>
<evidence type="ECO:0000256" key="1">
    <source>
        <dbReference type="ARBA" id="ARBA00022448"/>
    </source>
</evidence>
<sequence length="327" mass="37903">MVIHVDQLSKSFDYYKKETGIRNSVKNLFHREKLTKDAVNKVSFDINEGEMVAFLGPNGAGKTTTLKMLSGILYPTGGSAEVLGYTPWERKNDFKKQFSIVMGQKNQLWLDLPASDSLYLNKCIYEIGDQKYKETLDELVTLMDVKHLLHVQVRRLSLGERMKMELIAALLHRPRIIFLDEPTIGLDLVSQKNIREFLKAYNHEFRTTLLLTSHYMKDIEDLCKRTIVINQGKLVYDGEIRKINEVMNEKKRMKLTFSAIVERKDLAVMGSIKEYSGYDVILEVERAKFKEYSRMAMDHFPVIDLNLEDIPLEEAIARLYEQPEPRG</sequence>
<protein>
    <submittedName>
        <fullName evidence="5">ABC-2 type transport system ATP-binding protein</fullName>
    </submittedName>
</protein>
<dbReference type="InterPro" id="IPR050763">
    <property type="entry name" value="ABC_transporter_ATP-binding"/>
</dbReference>
<dbReference type="EMBL" id="JAGGLV010000009">
    <property type="protein sequence ID" value="MBP2112943.1"/>
    <property type="molecule type" value="Genomic_DNA"/>
</dbReference>
<keyword evidence="3 5" id="KW-0067">ATP-binding</keyword>
<dbReference type="GO" id="GO:0005524">
    <property type="term" value="F:ATP binding"/>
    <property type="evidence" value="ECO:0007669"/>
    <property type="project" value="UniProtKB-KW"/>
</dbReference>
<dbReference type="Pfam" id="PF00005">
    <property type="entry name" value="ABC_tran"/>
    <property type="match status" value="1"/>
</dbReference>
<dbReference type="InterPro" id="IPR027417">
    <property type="entry name" value="P-loop_NTPase"/>
</dbReference>
<dbReference type="InterPro" id="IPR017871">
    <property type="entry name" value="ABC_transporter-like_CS"/>
</dbReference>
<feature type="domain" description="ABC transporter" evidence="4">
    <location>
        <begin position="23"/>
        <end position="256"/>
    </location>
</feature>
<dbReference type="Proteomes" id="UP000773462">
    <property type="component" value="Unassembled WGS sequence"/>
</dbReference>
<dbReference type="PROSITE" id="PS00211">
    <property type="entry name" value="ABC_TRANSPORTER_1"/>
    <property type="match status" value="1"/>
</dbReference>
<evidence type="ECO:0000256" key="3">
    <source>
        <dbReference type="ARBA" id="ARBA00022840"/>
    </source>
</evidence>
<evidence type="ECO:0000256" key="2">
    <source>
        <dbReference type="ARBA" id="ARBA00022741"/>
    </source>
</evidence>
<dbReference type="PANTHER" id="PTHR42711">
    <property type="entry name" value="ABC TRANSPORTER ATP-BINDING PROTEIN"/>
    <property type="match status" value="1"/>
</dbReference>
<dbReference type="RefSeq" id="WP_036725315.1">
    <property type="nucleotide sequence ID" value="NZ_JAGGLV010000009.1"/>
</dbReference>
<accession>A0ABS4NSC0</accession>
<evidence type="ECO:0000313" key="5">
    <source>
        <dbReference type="EMBL" id="MBP2112943.1"/>
    </source>
</evidence>
<dbReference type="InterPro" id="IPR003439">
    <property type="entry name" value="ABC_transporter-like_ATP-bd"/>
</dbReference>
<keyword evidence="1" id="KW-0813">Transport</keyword>
<evidence type="ECO:0000313" key="6">
    <source>
        <dbReference type="Proteomes" id="UP000773462"/>
    </source>
</evidence>